<evidence type="ECO:0000313" key="3">
    <source>
        <dbReference type="Proteomes" id="UP000198854"/>
    </source>
</evidence>
<sequence length="220" mass="25176">MKSKSILWMTGALGAWLAFPACAAEHFEVSVGADMWFGDTKINEIRRDHDAAPSGYITLENDFAFVPNARFRYTTVDSNYLAFDKYDLTLYYRVLDHELMHFNAGVSLMNLSDTEYRNAYNNQRSDFDETEMTWFLAAELNVPNTPADIVGEVNFADNNGFKSTDFIAALQYRMPTEGHELVMRGGYRVIDLQSEKFSSPTLGDSYVFVDGWFVGMRYQF</sequence>
<dbReference type="STRING" id="861298.SAMN04488136_1325"/>
<organism evidence="2 3">
    <name type="scientific">Vibrio xiamenensis</name>
    <dbReference type="NCBI Taxonomy" id="861298"/>
    <lineage>
        <taxon>Bacteria</taxon>
        <taxon>Pseudomonadati</taxon>
        <taxon>Pseudomonadota</taxon>
        <taxon>Gammaproteobacteria</taxon>
        <taxon>Vibrionales</taxon>
        <taxon>Vibrionaceae</taxon>
        <taxon>Vibrio</taxon>
    </lineage>
</organism>
<dbReference type="OrthoDB" id="6708408at2"/>
<keyword evidence="3" id="KW-1185">Reference proteome</keyword>
<dbReference type="InterPro" id="IPR026387">
    <property type="entry name" value="OMP_w_GlyGly"/>
</dbReference>
<proteinExistence type="predicted"/>
<reference evidence="2 3" key="1">
    <citation type="submission" date="2016-10" db="EMBL/GenBank/DDBJ databases">
        <authorList>
            <person name="de Groot N.N."/>
        </authorList>
    </citation>
    <scope>NUCLEOTIDE SEQUENCE [LARGE SCALE GENOMIC DNA]</scope>
    <source>
        <strain evidence="2 3">CGMCC 1.10228</strain>
    </source>
</reference>
<protein>
    <submittedName>
        <fullName evidence="2">Outer membrane protein</fullName>
    </submittedName>
</protein>
<evidence type="ECO:0000313" key="2">
    <source>
        <dbReference type="EMBL" id="SDH84645.1"/>
    </source>
</evidence>
<evidence type="ECO:0000256" key="1">
    <source>
        <dbReference type="SAM" id="SignalP"/>
    </source>
</evidence>
<dbReference type="NCBIfam" id="TIGR04219">
    <property type="entry name" value="OMP_w_GlyGly"/>
    <property type="match status" value="1"/>
</dbReference>
<accession>A0A1G8FRA2</accession>
<name>A0A1G8FRA2_9VIBR</name>
<keyword evidence="1" id="KW-0732">Signal</keyword>
<gene>
    <name evidence="2" type="ORF">SAMN04488136_1325</name>
</gene>
<dbReference type="EMBL" id="FNDD01000032">
    <property type="protein sequence ID" value="SDH84645.1"/>
    <property type="molecule type" value="Genomic_DNA"/>
</dbReference>
<dbReference type="Proteomes" id="UP000198854">
    <property type="component" value="Unassembled WGS sequence"/>
</dbReference>
<feature type="chain" id="PRO_5011712789" evidence="1">
    <location>
        <begin position="24"/>
        <end position="220"/>
    </location>
</feature>
<dbReference type="RefSeq" id="WP_093278344.1">
    <property type="nucleotide sequence ID" value="NZ_FNDD01000032.1"/>
</dbReference>
<feature type="signal peptide" evidence="1">
    <location>
        <begin position="1"/>
        <end position="23"/>
    </location>
</feature>
<dbReference type="AlphaFoldDB" id="A0A1G8FRA2"/>